<dbReference type="GO" id="GO:0016887">
    <property type="term" value="F:ATP hydrolysis activity"/>
    <property type="evidence" value="ECO:0007669"/>
    <property type="project" value="InterPro"/>
</dbReference>
<feature type="domain" description="AAA+ ATPase" evidence="2">
    <location>
        <begin position="482"/>
        <end position="610"/>
    </location>
</feature>
<evidence type="ECO:0000259" key="2">
    <source>
        <dbReference type="SMART" id="SM00382"/>
    </source>
</evidence>
<dbReference type="InterPro" id="IPR003959">
    <property type="entry name" value="ATPase_AAA_core"/>
</dbReference>
<dbReference type="InParanoid" id="A0A165GV72"/>
<dbReference type="SUPFAM" id="SSF52540">
    <property type="entry name" value="P-loop containing nucleoside triphosphate hydrolases"/>
    <property type="match status" value="1"/>
</dbReference>
<dbReference type="Pfam" id="PF00004">
    <property type="entry name" value="AAA"/>
    <property type="match status" value="1"/>
</dbReference>
<dbReference type="InterPro" id="IPR003593">
    <property type="entry name" value="AAA+_ATPase"/>
</dbReference>
<sequence length="702" mass="80272">MTHDQSRRDGGAPAEGMTARPLENRKQETGPSEATQLANPTEKARASVPEFKKVSETWNEQSYKYEIVESRTVKDQESHDEYIFLVRERVDRRSQEVTSYIDVKSEWLRDILRELLHHVKAVSLMEDRPSIEQNILFHFLPELDKCADSLEGDPDSESTCLKHLRLLIDHLKHAYASTSERLGSMLQHGHITYELLWALFKPGFHVYTTCFGSGEPRCVVFDAGEETTQDSVEFYKLECRFLDYDGVKFGETGIYLRILKFRGSKPIETLEAFPLHHHPSRQQVRKNLVERGRKFRDLAGLHIQHCTGNAFFMENGKPIRINLNSQVGVDAAFFREMLPNYSRPRLHDIRAKENEGISIIEIDTLISDKREQEKEKMQKDSVEAQQMSESDFLVCCPTICCFSFKKKMFLECAVGALQDVQWSLTSYNDLKVASKTKTLISSLTKTRLGLVQTIPFDNGIDGKGLGLNILLQYAGKNPFSVASSLTFPSGPPGVGKTFTVEATSERFKLPLYSISAGELVVDHGDSHALEQQLENIFKISKHFNAVLLLDEADAFMEQRTSYHDTHNRLVTVFLRKLEYYQGILFLTTNRMIQFDEAIMSRIHLTIKYEDLTREFRREIWEHSLSKAHTVQGPAVVKLDELQQLDNIRLNGREIKHLTSIAHALATVDGEPVSYKHLEKAAESSEKLLEKFGQESRIDGMYV</sequence>
<dbReference type="AlphaFoldDB" id="A0A165GV72"/>
<dbReference type="RefSeq" id="XP_018188191.1">
    <property type="nucleotide sequence ID" value="XM_018329104.1"/>
</dbReference>
<accession>A0A165GV72</accession>
<evidence type="ECO:0000256" key="1">
    <source>
        <dbReference type="SAM" id="MobiDB-lite"/>
    </source>
</evidence>
<dbReference type="Proteomes" id="UP000076632">
    <property type="component" value="Unassembled WGS sequence"/>
</dbReference>
<evidence type="ECO:0000313" key="3">
    <source>
        <dbReference type="EMBL" id="KZF22636.1"/>
    </source>
</evidence>
<dbReference type="PANTHER" id="PTHR46411">
    <property type="entry name" value="FAMILY ATPASE, PUTATIVE-RELATED"/>
    <property type="match status" value="1"/>
</dbReference>
<feature type="compositionally biased region" description="Basic and acidic residues" evidence="1">
    <location>
        <begin position="1"/>
        <end position="10"/>
    </location>
</feature>
<dbReference type="OMA" id="DKEACRY"/>
<dbReference type="STRING" id="1328760.A0A165GV72"/>
<keyword evidence="4" id="KW-1185">Reference proteome</keyword>
<feature type="region of interest" description="Disordered" evidence="1">
    <location>
        <begin position="1"/>
        <end position="48"/>
    </location>
</feature>
<dbReference type="EMBL" id="KV407458">
    <property type="protein sequence ID" value="KZF22636.1"/>
    <property type="molecule type" value="Genomic_DNA"/>
</dbReference>
<gene>
    <name evidence="3" type="ORF">L228DRAFT_131240</name>
</gene>
<proteinExistence type="predicted"/>
<dbReference type="PANTHER" id="PTHR46411:SF3">
    <property type="entry name" value="AAA+ ATPASE DOMAIN-CONTAINING PROTEIN"/>
    <property type="match status" value="1"/>
</dbReference>
<reference evidence="3 4" key="1">
    <citation type="journal article" date="2016" name="Fungal Biol.">
        <title>The genome of Xylona heveae provides a window into fungal endophytism.</title>
        <authorList>
            <person name="Gazis R."/>
            <person name="Kuo A."/>
            <person name="Riley R."/>
            <person name="LaButti K."/>
            <person name="Lipzen A."/>
            <person name="Lin J."/>
            <person name="Amirebrahimi M."/>
            <person name="Hesse C.N."/>
            <person name="Spatafora J.W."/>
            <person name="Henrissat B."/>
            <person name="Hainaut M."/>
            <person name="Grigoriev I.V."/>
            <person name="Hibbett D.S."/>
        </authorList>
    </citation>
    <scope>NUCLEOTIDE SEQUENCE [LARGE SCALE GENOMIC DNA]</scope>
    <source>
        <strain evidence="3 4">TC161</strain>
    </source>
</reference>
<organism evidence="3 4">
    <name type="scientific">Xylona heveae (strain CBS 132557 / TC161)</name>
    <dbReference type="NCBI Taxonomy" id="1328760"/>
    <lineage>
        <taxon>Eukaryota</taxon>
        <taxon>Fungi</taxon>
        <taxon>Dikarya</taxon>
        <taxon>Ascomycota</taxon>
        <taxon>Pezizomycotina</taxon>
        <taxon>Xylonomycetes</taxon>
        <taxon>Xylonales</taxon>
        <taxon>Xylonaceae</taxon>
        <taxon>Xylona</taxon>
    </lineage>
</organism>
<dbReference type="Gene3D" id="3.40.50.300">
    <property type="entry name" value="P-loop containing nucleotide triphosphate hydrolases"/>
    <property type="match status" value="1"/>
</dbReference>
<name>A0A165GV72_XYLHT</name>
<evidence type="ECO:0000313" key="4">
    <source>
        <dbReference type="Proteomes" id="UP000076632"/>
    </source>
</evidence>
<protein>
    <recommendedName>
        <fullName evidence="2">AAA+ ATPase domain-containing protein</fullName>
    </recommendedName>
</protein>
<dbReference type="SMART" id="SM00382">
    <property type="entry name" value="AAA"/>
    <property type="match status" value="1"/>
</dbReference>
<dbReference type="OrthoDB" id="10042665at2759"/>
<dbReference type="GO" id="GO:0005524">
    <property type="term" value="F:ATP binding"/>
    <property type="evidence" value="ECO:0007669"/>
    <property type="project" value="InterPro"/>
</dbReference>
<dbReference type="InterPro" id="IPR027417">
    <property type="entry name" value="P-loop_NTPase"/>
</dbReference>
<dbReference type="InterPro" id="IPR054289">
    <property type="entry name" value="DUF7025"/>
</dbReference>
<feature type="compositionally biased region" description="Polar residues" evidence="1">
    <location>
        <begin position="29"/>
        <end position="39"/>
    </location>
</feature>
<dbReference type="Pfam" id="PF22942">
    <property type="entry name" value="DUF7025"/>
    <property type="match status" value="1"/>
</dbReference>
<dbReference type="GeneID" id="28894241"/>
<dbReference type="CDD" id="cd19481">
    <property type="entry name" value="RecA-like_protease"/>
    <property type="match status" value="1"/>
</dbReference>